<organism evidence="2 3">
    <name type="scientific">Tanacetum coccineum</name>
    <dbReference type="NCBI Taxonomy" id="301880"/>
    <lineage>
        <taxon>Eukaryota</taxon>
        <taxon>Viridiplantae</taxon>
        <taxon>Streptophyta</taxon>
        <taxon>Embryophyta</taxon>
        <taxon>Tracheophyta</taxon>
        <taxon>Spermatophyta</taxon>
        <taxon>Magnoliopsida</taxon>
        <taxon>eudicotyledons</taxon>
        <taxon>Gunneridae</taxon>
        <taxon>Pentapetalae</taxon>
        <taxon>asterids</taxon>
        <taxon>campanulids</taxon>
        <taxon>Asterales</taxon>
        <taxon>Asteraceae</taxon>
        <taxon>Asteroideae</taxon>
        <taxon>Anthemideae</taxon>
        <taxon>Anthemidinae</taxon>
        <taxon>Tanacetum</taxon>
    </lineage>
</organism>
<evidence type="ECO:0000256" key="1">
    <source>
        <dbReference type="SAM" id="MobiDB-lite"/>
    </source>
</evidence>
<name>A0ABQ5CUT7_9ASTR</name>
<feature type="compositionally biased region" description="Polar residues" evidence="1">
    <location>
        <begin position="97"/>
        <end position="111"/>
    </location>
</feature>
<evidence type="ECO:0000313" key="3">
    <source>
        <dbReference type="Proteomes" id="UP001151760"/>
    </source>
</evidence>
<dbReference type="EMBL" id="BQNB010014656">
    <property type="protein sequence ID" value="GJT30821.1"/>
    <property type="molecule type" value="Genomic_DNA"/>
</dbReference>
<evidence type="ECO:0000313" key="2">
    <source>
        <dbReference type="EMBL" id="GJT30821.1"/>
    </source>
</evidence>
<feature type="region of interest" description="Disordered" evidence="1">
    <location>
        <begin position="76"/>
        <end position="111"/>
    </location>
</feature>
<feature type="non-terminal residue" evidence="2">
    <location>
        <position position="1"/>
    </location>
</feature>
<sequence length="183" mass="21171">LQCLYIHIVKECECLAQKLSKQTKSVNKEVHNKLLKSFAKLENHLISLEVALQQFTQQKLPQNRKQAEIHSNVLKPGMNRIPTTTTQTRTPQLPHASRNTNPYVSKSTGVNHYTSVNRPQLKSYQVKDMVVPNNSQVKFNHKDCNTPKMGRSGIWVGECYFIDQQHKIRERPLYESFKIDTLD</sequence>
<keyword evidence="3" id="KW-1185">Reference proteome</keyword>
<proteinExistence type="predicted"/>
<reference evidence="2" key="1">
    <citation type="journal article" date="2022" name="Int. J. Mol. Sci.">
        <title>Draft Genome of Tanacetum Coccineum: Genomic Comparison of Closely Related Tanacetum-Family Plants.</title>
        <authorList>
            <person name="Yamashiro T."/>
            <person name="Shiraishi A."/>
            <person name="Nakayama K."/>
            <person name="Satake H."/>
        </authorList>
    </citation>
    <scope>NUCLEOTIDE SEQUENCE</scope>
</reference>
<dbReference type="Proteomes" id="UP001151760">
    <property type="component" value="Unassembled WGS sequence"/>
</dbReference>
<feature type="compositionally biased region" description="Low complexity" evidence="1">
    <location>
        <begin position="82"/>
        <end position="92"/>
    </location>
</feature>
<protein>
    <submittedName>
        <fullName evidence="2">Uncharacterized protein</fullName>
    </submittedName>
</protein>
<accession>A0ABQ5CUT7</accession>
<reference evidence="2" key="2">
    <citation type="submission" date="2022-01" db="EMBL/GenBank/DDBJ databases">
        <authorList>
            <person name="Yamashiro T."/>
            <person name="Shiraishi A."/>
            <person name="Satake H."/>
            <person name="Nakayama K."/>
        </authorList>
    </citation>
    <scope>NUCLEOTIDE SEQUENCE</scope>
</reference>
<gene>
    <name evidence="2" type="ORF">Tco_0911096</name>
</gene>
<comment type="caution">
    <text evidence="2">The sequence shown here is derived from an EMBL/GenBank/DDBJ whole genome shotgun (WGS) entry which is preliminary data.</text>
</comment>